<feature type="compositionally biased region" description="Low complexity" evidence="1">
    <location>
        <begin position="1"/>
        <end position="17"/>
    </location>
</feature>
<reference evidence="3" key="1">
    <citation type="journal article" date="2020" name="Stud. Mycol.">
        <title>101 Dothideomycetes genomes: a test case for predicting lifestyles and emergence of pathogens.</title>
        <authorList>
            <person name="Haridas S."/>
            <person name="Albert R."/>
            <person name="Binder M."/>
            <person name="Bloem J."/>
            <person name="Labutti K."/>
            <person name="Salamov A."/>
            <person name="Andreopoulos B."/>
            <person name="Baker S."/>
            <person name="Barry K."/>
            <person name="Bills G."/>
            <person name="Bluhm B."/>
            <person name="Cannon C."/>
            <person name="Castanera R."/>
            <person name="Culley D."/>
            <person name="Daum C."/>
            <person name="Ezra D."/>
            <person name="Gonzalez J."/>
            <person name="Henrissat B."/>
            <person name="Kuo A."/>
            <person name="Liang C."/>
            <person name="Lipzen A."/>
            <person name="Lutzoni F."/>
            <person name="Magnuson J."/>
            <person name="Mondo S."/>
            <person name="Nolan M."/>
            <person name="Ohm R."/>
            <person name="Pangilinan J."/>
            <person name="Park H.-J."/>
            <person name="Ramirez L."/>
            <person name="Alfaro M."/>
            <person name="Sun H."/>
            <person name="Tritt A."/>
            <person name="Yoshinaga Y."/>
            <person name="Zwiers L.-H."/>
            <person name="Turgeon B."/>
            <person name="Goodwin S."/>
            <person name="Spatafora J."/>
            <person name="Crous P."/>
            <person name="Grigoriev I."/>
        </authorList>
    </citation>
    <scope>NUCLEOTIDE SEQUENCE</scope>
    <source>
        <strain evidence="3">CBS 133067</strain>
    </source>
</reference>
<sequence length="628" mass="66433">MSSSTSATTSKPPSQTTLSSQELVSHLKQYSGTGQKSIGVNGITFVLPLTGSREVYQGDGSSIVLSPTALAIGSSAADVAIGAEETTLSVAGQTVTVQNRNPQKSSHGSGGLSGLFDLMKPLSQTAGGLASSVEHIVAQGESWAAEQISDADFVRNIGSSVDKARATASSLGNSMSAAVEAIVEEFPETRIIFDDLISLQNLMKEKLQGKNADAARNVLKLLFRKKIVGGGALAFCTVAAAKKFSQIESRPTSATPTTTTESSSTTSKASETKAWYVITSKPGASASEFKKFIEDLDHGAGELTTSPMTKPIFYYLTELNATQVEEIEKRPFVEFVIADTPLNINWNDVSVDQKYQYVAPRAPQQRLLKRDDPVNDDFSENLNLSAIVDIPIIAGGNFVGSHYSLPNNCPWLPSSTKTKSTTPSDTPTTTKTRSTSVRHSTSKSKVTTANGHSTTQAATVASKSSFDPGLAGAIASAAAAAGKYSKTHTRNVISSVTNGLALRNHTASSTKPHSSRPTTSTSDTPTAPTSSTPNTPTGPVIALTTSSVLGKLLSLPIVATATETPSTSKSHQRLCVLESSARTKLLKYHDIDLEDKKALASDFVSVSNVLIVLFVFARRRHRDWTTTP</sequence>
<evidence type="ECO:0000313" key="3">
    <source>
        <dbReference type="EMBL" id="KAF2092590.1"/>
    </source>
</evidence>
<evidence type="ECO:0000313" key="4">
    <source>
        <dbReference type="Proteomes" id="UP000799772"/>
    </source>
</evidence>
<keyword evidence="2" id="KW-0812">Transmembrane</keyword>
<proteinExistence type="predicted"/>
<evidence type="ECO:0000256" key="1">
    <source>
        <dbReference type="SAM" id="MobiDB-lite"/>
    </source>
</evidence>
<feature type="transmembrane region" description="Helical" evidence="2">
    <location>
        <begin position="598"/>
        <end position="617"/>
    </location>
</feature>
<dbReference type="Proteomes" id="UP000799772">
    <property type="component" value="Unassembled WGS sequence"/>
</dbReference>
<feature type="compositionally biased region" description="Low complexity" evidence="1">
    <location>
        <begin position="508"/>
        <end position="539"/>
    </location>
</feature>
<keyword evidence="2" id="KW-1133">Transmembrane helix</keyword>
<protein>
    <submittedName>
        <fullName evidence="3">Uncharacterized protein</fullName>
    </submittedName>
</protein>
<feature type="region of interest" description="Disordered" evidence="1">
    <location>
        <begin position="413"/>
        <end position="462"/>
    </location>
</feature>
<comment type="caution">
    <text evidence="3">The sequence shown here is derived from an EMBL/GenBank/DDBJ whole genome shotgun (WGS) entry which is preliminary data.</text>
</comment>
<accession>A0A9P4M0R5</accession>
<gene>
    <name evidence="3" type="ORF">NA57DRAFT_62302</name>
</gene>
<dbReference type="EMBL" id="ML978144">
    <property type="protein sequence ID" value="KAF2092590.1"/>
    <property type="molecule type" value="Genomic_DNA"/>
</dbReference>
<feature type="region of interest" description="Disordered" evidence="1">
    <location>
        <begin position="504"/>
        <end position="541"/>
    </location>
</feature>
<keyword evidence="2" id="KW-0472">Membrane</keyword>
<feature type="compositionally biased region" description="Low complexity" evidence="1">
    <location>
        <begin position="414"/>
        <end position="448"/>
    </location>
</feature>
<feature type="compositionally biased region" description="Polar residues" evidence="1">
    <location>
        <begin position="449"/>
        <end position="462"/>
    </location>
</feature>
<keyword evidence="4" id="KW-1185">Reference proteome</keyword>
<feature type="region of interest" description="Disordered" evidence="1">
    <location>
        <begin position="1"/>
        <end position="21"/>
    </location>
</feature>
<evidence type="ECO:0000256" key="2">
    <source>
        <dbReference type="SAM" id="Phobius"/>
    </source>
</evidence>
<name>A0A9P4M0R5_9PEZI</name>
<organism evidence="3 4">
    <name type="scientific">Rhizodiscina lignyota</name>
    <dbReference type="NCBI Taxonomy" id="1504668"/>
    <lineage>
        <taxon>Eukaryota</taxon>
        <taxon>Fungi</taxon>
        <taxon>Dikarya</taxon>
        <taxon>Ascomycota</taxon>
        <taxon>Pezizomycotina</taxon>
        <taxon>Dothideomycetes</taxon>
        <taxon>Pleosporomycetidae</taxon>
        <taxon>Aulographales</taxon>
        <taxon>Rhizodiscinaceae</taxon>
        <taxon>Rhizodiscina</taxon>
    </lineage>
</organism>
<dbReference type="AlphaFoldDB" id="A0A9P4M0R5"/>